<dbReference type="GO" id="GO:0046688">
    <property type="term" value="P:response to copper ion"/>
    <property type="evidence" value="ECO:0007669"/>
    <property type="project" value="UniProtKB-UniRule"/>
</dbReference>
<sequence length="124" mass="12854">MVLRMKKALTAAAVLAATLVSQQALAHAHLASASPASKAEVSGSPKELTLTFTEGVEASFSGAAITDAAGKAVDTAKATVDSADNKVLHIPLSSELKAGEYMVDWHVLSVDGHKTKGMYNFTVK</sequence>
<evidence type="ECO:0000256" key="5">
    <source>
        <dbReference type="ARBA" id="ARBA00022764"/>
    </source>
</evidence>
<dbReference type="GO" id="GO:0005886">
    <property type="term" value="C:plasma membrane"/>
    <property type="evidence" value="ECO:0007669"/>
    <property type="project" value="TreeGrafter"/>
</dbReference>
<feature type="signal peptide" evidence="8">
    <location>
        <begin position="1"/>
        <end position="26"/>
    </location>
</feature>
<keyword evidence="5 7" id="KW-0574">Periplasm</keyword>
<keyword evidence="3 7" id="KW-0479">Metal-binding</keyword>
<dbReference type="OrthoDB" id="9796814at2"/>
<keyword evidence="6 7" id="KW-0186">Copper</keyword>
<evidence type="ECO:0000256" key="3">
    <source>
        <dbReference type="ARBA" id="ARBA00022723"/>
    </source>
</evidence>
<comment type="similarity">
    <text evidence="2 7">Belongs to the CopC family.</text>
</comment>
<reference evidence="10 11" key="1">
    <citation type="submission" date="2017-10" db="EMBL/GenBank/DDBJ databases">
        <title>Draft genome of two endophytic bacteria isolated from 'guarana' Paullinia cupana (Mart.) Ducke.</title>
        <authorList>
            <person name="Siqueira K.A."/>
            <person name="Liotti R.G."/>
            <person name="Mendes T.A."/>
            <person name="Soares M.A."/>
        </authorList>
    </citation>
    <scope>NUCLEOTIDE SEQUENCE [LARGE SCALE GENOMIC DNA]</scope>
    <source>
        <strain evidence="10 11">342</strain>
    </source>
</reference>
<dbReference type="GO" id="GO:0005507">
    <property type="term" value="F:copper ion binding"/>
    <property type="evidence" value="ECO:0007669"/>
    <property type="project" value="UniProtKB-UniRule"/>
</dbReference>
<evidence type="ECO:0000313" key="11">
    <source>
        <dbReference type="Proteomes" id="UP000239181"/>
    </source>
</evidence>
<dbReference type="AlphaFoldDB" id="A0A2S9ICH5"/>
<evidence type="ECO:0000256" key="2">
    <source>
        <dbReference type="ARBA" id="ARBA00010509"/>
    </source>
</evidence>
<dbReference type="InterPro" id="IPR014756">
    <property type="entry name" value="Ig_E-set"/>
</dbReference>
<dbReference type="InterPro" id="IPR014755">
    <property type="entry name" value="Cu-Rt/internalin_Ig-like"/>
</dbReference>
<dbReference type="Gene3D" id="2.60.40.1220">
    <property type="match status" value="1"/>
</dbReference>
<keyword evidence="4 7" id="KW-0732">Signal</keyword>
<comment type="caution">
    <text evidence="10">The sequence shown here is derived from an EMBL/GenBank/DDBJ whole genome shotgun (WGS) entry which is preliminary data.</text>
</comment>
<evidence type="ECO:0000313" key="10">
    <source>
        <dbReference type="EMBL" id="PRD15488.1"/>
    </source>
</evidence>
<name>A0A2S9ICH5_9GAMM</name>
<evidence type="ECO:0000256" key="1">
    <source>
        <dbReference type="ARBA" id="ARBA00004418"/>
    </source>
</evidence>
<keyword evidence="11" id="KW-1185">Reference proteome</keyword>
<dbReference type="SUPFAM" id="SSF81296">
    <property type="entry name" value="E set domains"/>
    <property type="match status" value="1"/>
</dbReference>
<feature type="chain" id="PRO_5015622827" description="Copper resistance protein C" evidence="8">
    <location>
        <begin position="27"/>
        <end position="124"/>
    </location>
</feature>
<accession>A0A2S9ICH5</accession>
<dbReference type="GO" id="GO:0006825">
    <property type="term" value="P:copper ion transport"/>
    <property type="evidence" value="ECO:0007669"/>
    <property type="project" value="InterPro"/>
</dbReference>
<protein>
    <recommendedName>
        <fullName evidence="7">Copper resistance protein C</fullName>
    </recommendedName>
</protein>
<dbReference type="PANTHER" id="PTHR34820:SF4">
    <property type="entry name" value="INNER MEMBRANE PROTEIN YEBZ"/>
    <property type="match status" value="1"/>
</dbReference>
<dbReference type="EMBL" id="PDET01000006">
    <property type="protein sequence ID" value="PRD15488.1"/>
    <property type="molecule type" value="Genomic_DNA"/>
</dbReference>
<dbReference type="NCBIfam" id="NF007636">
    <property type="entry name" value="PRK10301.1"/>
    <property type="match status" value="1"/>
</dbReference>
<dbReference type="InterPro" id="IPR032694">
    <property type="entry name" value="CopC/D"/>
</dbReference>
<dbReference type="PANTHER" id="PTHR34820">
    <property type="entry name" value="INNER MEMBRANE PROTEIN YEBZ"/>
    <property type="match status" value="1"/>
</dbReference>
<dbReference type="GO" id="GO:0042597">
    <property type="term" value="C:periplasmic space"/>
    <property type="evidence" value="ECO:0007669"/>
    <property type="project" value="UniProtKB-SubCell"/>
</dbReference>
<evidence type="ECO:0000259" key="9">
    <source>
        <dbReference type="Pfam" id="PF04234"/>
    </source>
</evidence>
<proteinExistence type="inferred from homology"/>
<comment type="subcellular location">
    <subcellularLocation>
        <location evidence="1 7">Periplasm</location>
    </subcellularLocation>
</comment>
<evidence type="ECO:0000256" key="8">
    <source>
        <dbReference type="SAM" id="SignalP"/>
    </source>
</evidence>
<dbReference type="Proteomes" id="UP000239181">
    <property type="component" value="Unassembled WGS sequence"/>
</dbReference>
<dbReference type="RefSeq" id="WP_105592743.1">
    <property type="nucleotide sequence ID" value="NZ_JAFBFW010000001.1"/>
</dbReference>
<feature type="domain" description="CopC" evidence="9">
    <location>
        <begin position="27"/>
        <end position="123"/>
    </location>
</feature>
<dbReference type="Pfam" id="PF04234">
    <property type="entry name" value="CopC"/>
    <property type="match status" value="1"/>
</dbReference>
<dbReference type="NCBIfam" id="NF033814">
    <property type="entry name" value="copper_CopC"/>
    <property type="match status" value="1"/>
</dbReference>
<dbReference type="InterPro" id="IPR047685">
    <property type="entry name" value="CopC-like"/>
</dbReference>
<evidence type="ECO:0000256" key="4">
    <source>
        <dbReference type="ARBA" id="ARBA00022729"/>
    </source>
</evidence>
<gene>
    <name evidence="10" type="ORF">CQW29_10805</name>
</gene>
<organism evidence="10 11">
    <name type="scientific">Pantoea coffeiphila</name>
    <dbReference type="NCBI Taxonomy" id="1465635"/>
    <lineage>
        <taxon>Bacteria</taxon>
        <taxon>Pseudomonadati</taxon>
        <taxon>Pseudomonadota</taxon>
        <taxon>Gammaproteobacteria</taxon>
        <taxon>Enterobacterales</taxon>
        <taxon>Erwiniaceae</taxon>
        <taxon>Pantoea</taxon>
    </lineage>
</organism>
<evidence type="ECO:0000256" key="6">
    <source>
        <dbReference type="ARBA" id="ARBA00023008"/>
    </source>
</evidence>
<evidence type="ECO:0000256" key="7">
    <source>
        <dbReference type="RuleBase" id="RU369037"/>
    </source>
</evidence>
<dbReference type="InterPro" id="IPR007348">
    <property type="entry name" value="CopC_dom"/>
</dbReference>
<comment type="function">
    <text evidence="7">Involved in copper resistance.</text>
</comment>